<reference evidence="8" key="1">
    <citation type="journal article" date="2019" name="Int. J. Syst. Evol. Microbiol.">
        <title>The Global Catalogue of Microorganisms (GCM) 10K type strain sequencing project: providing services to taxonomists for standard genome sequencing and annotation.</title>
        <authorList>
            <consortium name="The Broad Institute Genomics Platform"/>
            <consortium name="The Broad Institute Genome Sequencing Center for Infectious Disease"/>
            <person name="Wu L."/>
            <person name="Ma J."/>
        </authorList>
    </citation>
    <scope>NUCLEOTIDE SEQUENCE [LARGE SCALE GENOMIC DNA]</scope>
    <source>
        <strain evidence="8">CGMCC 1.7693</strain>
    </source>
</reference>
<gene>
    <name evidence="7" type="ORF">GCM10011346_05580</name>
</gene>
<evidence type="ECO:0000256" key="4">
    <source>
        <dbReference type="ARBA" id="ARBA00022989"/>
    </source>
</evidence>
<evidence type="ECO:0000313" key="8">
    <source>
        <dbReference type="Proteomes" id="UP000641206"/>
    </source>
</evidence>
<evidence type="ECO:0000256" key="5">
    <source>
        <dbReference type="ARBA" id="ARBA00023136"/>
    </source>
</evidence>
<evidence type="ECO:0000313" key="7">
    <source>
        <dbReference type="EMBL" id="GGP07842.1"/>
    </source>
</evidence>
<proteinExistence type="predicted"/>
<dbReference type="Proteomes" id="UP000641206">
    <property type="component" value="Unassembled WGS sequence"/>
</dbReference>
<keyword evidence="3 6" id="KW-0812">Transmembrane</keyword>
<keyword evidence="4 6" id="KW-1133">Transmembrane helix</keyword>
<keyword evidence="2" id="KW-1003">Cell membrane</keyword>
<name>A0ABQ2NNI8_9BACI</name>
<feature type="transmembrane region" description="Helical" evidence="6">
    <location>
        <begin position="44"/>
        <end position="64"/>
    </location>
</feature>
<evidence type="ECO:0000256" key="1">
    <source>
        <dbReference type="ARBA" id="ARBA00004651"/>
    </source>
</evidence>
<organism evidence="7 8">
    <name type="scientific">Oceanobacillus neutriphilus</name>
    <dbReference type="NCBI Taxonomy" id="531815"/>
    <lineage>
        <taxon>Bacteria</taxon>
        <taxon>Bacillati</taxon>
        <taxon>Bacillota</taxon>
        <taxon>Bacilli</taxon>
        <taxon>Bacillales</taxon>
        <taxon>Bacillaceae</taxon>
        <taxon>Oceanobacillus</taxon>
    </lineage>
</organism>
<feature type="transmembrane region" description="Helical" evidence="6">
    <location>
        <begin position="6"/>
        <end position="32"/>
    </location>
</feature>
<comment type="caution">
    <text evidence="7">The sequence shown here is derived from an EMBL/GenBank/DDBJ whole genome shotgun (WGS) entry which is preliminary data.</text>
</comment>
<dbReference type="Pfam" id="PF03606">
    <property type="entry name" value="DcuC"/>
    <property type="match status" value="1"/>
</dbReference>
<keyword evidence="8" id="KW-1185">Reference proteome</keyword>
<protein>
    <submittedName>
        <fullName evidence="7">Uncharacterized protein</fullName>
    </submittedName>
</protein>
<evidence type="ECO:0000256" key="6">
    <source>
        <dbReference type="SAM" id="Phobius"/>
    </source>
</evidence>
<keyword evidence="5 6" id="KW-0472">Membrane</keyword>
<dbReference type="EMBL" id="BMLW01000001">
    <property type="protein sequence ID" value="GGP07842.1"/>
    <property type="molecule type" value="Genomic_DNA"/>
</dbReference>
<comment type="subcellular location">
    <subcellularLocation>
        <location evidence="1">Cell membrane</location>
        <topology evidence="1">Multi-pass membrane protein</topology>
    </subcellularLocation>
</comment>
<dbReference type="InterPro" id="IPR018385">
    <property type="entry name" value="C4_dicarb_anaerob_car-like"/>
</dbReference>
<evidence type="ECO:0000256" key="2">
    <source>
        <dbReference type="ARBA" id="ARBA00022475"/>
    </source>
</evidence>
<sequence length="71" mass="7567">MTQQVLITAIGFGGGLGNLITPTLGVTVGSIALAKANFSSWIKFMMPLFVIWTIVGAIILYYLASIGWVGY</sequence>
<accession>A0ABQ2NNI8</accession>
<evidence type="ECO:0000256" key="3">
    <source>
        <dbReference type="ARBA" id="ARBA00022692"/>
    </source>
</evidence>